<accession>A0AAV4RXA3</accession>
<proteinExistence type="predicted"/>
<evidence type="ECO:0000313" key="1">
    <source>
        <dbReference type="EMBL" id="GIY26017.1"/>
    </source>
</evidence>
<protein>
    <submittedName>
        <fullName evidence="1">Uncharacterized protein</fullName>
    </submittedName>
</protein>
<name>A0AAV4RXA3_CAEEX</name>
<sequence length="92" mass="10360">MPVPFLRIVKYVYGPIPKHSATTFAGSTYLLRIDVVPCVSCTMEVLFSSQTRITQIQYVIPIECGLNCEQNLTCEIHIFCTFVADTTVQKAR</sequence>
<dbReference type="Proteomes" id="UP001054945">
    <property type="component" value="Unassembled WGS sequence"/>
</dbReference>
<evidence type="ECO:0000313" key="2">
    <source>
        <dbReference type="Proteomes" id="UP001054945"/>
    </source>
</evidence>
<reference evidence="1 2" key="1">
    <citation type="submission" date="2021-06" db="EMBL/GenBank/DDBJ databases">
        <title>Caerostris extrusa draft genome.</title>
        <authorList>
            <person name="Kono N."/>
            <person name="Arakawa K."/>
        </authorList>
    </citation>
    <scope>NUCLEOTIDE SEQUENCE [LARGE SCALE GENOMIC DNA]</scope>
</reference>
<keyword evidence="2" id="KW-1185">Reference proteome</keyword>
<dbReference type="AlphaFoldDB" id="A0AAV4RXA3"/>
<dbReference type="EMBL" id="BPLR01008616">
    <property type="protein sequence ID" value="GIY26017.1"/>
    <property type="molecule type" value="Genomic_DNA"/>
</dbReference>
<gene>
    <name evidence="1" type="ORF">CEXT_327081</name>
</gene>
<organism evidence="1 2">
    <name type="scientific">Caerostris extrusa</name>
    <name type="common">Bark spider</name>
    <name type="synonym">Caerostris bankana</name>
    <dbReference type="NCBI Taxonomy" id="172846"/>
    <lineage>
        <taxon>Eukaryota</taxon>
        <taxon>Metazoa</taxon>
        <taxon>Ecdysozoa</taxon>
        <taxon>Arthropoda</taxon>
        <taxon>Chelicerata</taxon>
        <taxon>Arachnida</taxon>
        <taxon>Araneae</taxon>
        <taxon>Araneomorphae</taxon>
        <taxon>Entelegynae</taxon>
        <taxon>Araneoidea</taxon>
        <taxon>Araneidae</taxon>
        <taxon>Caerostris</taxon>
    </lineage>
</organism>
<comment type="caution">
    <text evidence="1">The sequence shown here is derived from an EMBL/GenBank/DDBJ whole genome shotgun (WGS) entry which is preliminary data.</text>
</comment>